<dbReference type="SUPFAM" id="SSF102114">
    <property type="entry name" value="Radical SAM enzymes"/>
    <property type="match status" value="1"/>
</dbReference>
<keyword evidence="4" id="KW-0949">S-adenosyl-L-methionine</keyword>
<dbReference type="GO" id="GO:0031419">
    <property type="term" value="F:cobalamin binding"/>
    <property type="evidence" value="ECO:0007669"/>
    <property type="project" value="InterPro"/>
</dbReference>
<reference evidence="10 11" key="1">
    <citation type="journal article" date="2016" name="Nat. Commun.">
        <title>Thousands of microbial genomes shed light on interconnected biogeochemical processes in an aquifer system.</title>
        <authorList>
            <person name="Anantharaman K."/>
            <person name="Brown C.T."/>
            <person name="Hug L.A."/>
            <person name="Sharon I."/>
            <person name="Castelle C.J."/>
            <person name="Probst A.J."/>
            <person name="Thomas B.C."/>
            <person name="Singh A."/>
            <person name="Wilkins M.J."/>
            <person name="Karaoz U."/>
            <person name="Brodie E.L."/>
            <person name="Williams K.H."/>
            <person name="Hubbard S.S."/>
            <person name="Banfield J.F."/>
        </authorList>
    </citation>
    <scope>NUCLEOTIDE SEQUENCE [LARGE SCALE GENOMIC DNA]</scope>
</reference>
<dbReference type="SMART" id="SM00729">
    <property type="entry name" value="Elp3"/>
    <property type="match status" value="1"/>
</dbReference>
<evidence type="ECO:0000259" key="8">
    <source>
        <dbReference type="PROSITE" id="PS51332"/>
    </source>
</evidence>
<dbReference type="Gene3D" id="3.80.30.20">
    <property type="entry name" value="tm_1862 like domain"/>
    <property type="match status" value="1"/>
</dbReference>
<dbReference type="GO" id="GO:0051539">
    <property type="term" value="F:4 iron, 4 sulfur cluster binding"/>
    <property type="evidence" value="ECO:0007669"/>
    <property type="project" value="UniProtKB-KW"/>
</dbReference>
<dbReference type="SFLD" id="SFLDG01082">
    <property type="entry name" value="B12-binding_domain_containing"/>
    <property type="match status" value="1"/>
</dbReference>
<evidence type="ECO:0000256" key="7">
    <source>
        <dbReference type="ARBA" id="ARBA00023014"/>
    </source>
</evidence>
<dbReference type="InterPro" id="IPR006158">
    <property type="entry name" value="Cobalamin-bd"/>
</dbReference>
<keyword evidence="2" id="KW-0489">Methyltransferase</keyword>
<evidence type="ECO:0000256" key="3">
    <source>
        <dbReference type="ARBA" id="ARBA00022679"/>
    </source>
</evidence>
<dbReference type="InterPro" id="IPR036724">
    <property type="entry name" value="Cobalamin-bd_sf"/>
</dbReference>
<evidence type="ECO:0000313" key="10">
    <source>
        <dbReference type="EMBL" id="OGZ20023.1"/>
    </source>
</evidence>
<dbReference type="CDD" id="cd01335">
    <property type="entry name" value="Radical_SAM"/>
    <property type="match status" value="1"/>
</dbReference>
<dbReference type="SUPFAM" id="SSF52242">
    <property type="entry name" value="Cobalamin (vitamin B12)-binding domain"/>
    <property type="match status" value="1"/>
</dbReference>
<sequence length="486" mass="55054">MKILLVTPPAVNDIGKVLFHTPPLGLLYLAAFLEKNGYPDIKVIDADAARIGWQALGDLFARENPDIIGITGVSRTLPAVFKTAEIAREKLPNSVIVVGGPGSAHEPEKVLKSAKGAINFIVKGEGELTFFELVRGIESGIKDFGNIAGLVFLNQDGNLVSAKPRDYIIDLDSLPWPAYHLLYPDLSQYHGMKADHKETPRPVATMFASRGCPHRCIFCSLQSKLWRGRNPKDVVAEMEFYKNKFGAKSIQLYDDEFLGLTPKQNEWIKEICDEIIKRKLGLKFLSQGRCSPYIDLETLKKMKEAGFVWIWWGVESGSQKVLDIIKKDIKIENVFRDFALAREAGIKSLAFIVVGFPGETAADIKLTGDLLRKLKPDLVKIHTLIPWPGTAVRKYFEEKNLLTPGFDYYKLDMRCPIAHRTEELTSREIMKYSKYLSFRFERGGYLGLIKLGLKSLLTADGWRKLFKRIRIFINYFFNWLEVSRSS</sequence>
<dbReference type="InterPro" id="IPR034466">
    <property type="entry name" value="Methyltransferase_Class_B"/>
</dbReference>
<keyword evidence="7" id="KW-0411">Iron-sulfur</keyword>
<dbReference type="Proteomes" id="UP000178721">
    <property type="component" value="Unassembled WGS sequence"/>
</dbReference>
<evidence type="ECO:0000256" key="2">
    <source>
        <dbReference type="ARBA" id="ARBA00022603"/>
    </source>
</evidence>
<dbReference type="InterPro" id="IPR051198">
    <property type="entry name" value="BchE-like"/>
</dbReference>
<comment type="caution">
    <text evidence="10">The sequence shown here is derived from an EMBL/GenBank/DDBJ whole genome shotgun (WGS) entry which is preliminary data.</text>
</comment>
<dbReference type="GO" id="GO:0046872">
    <property type="term" value="F:metal ion binding"/>
    <property type="evidence" value="ECO:0007669"/>
    <property type="project" value="UniProtKB-KW"/>
</dbReference>
<dbReference type="Pfam" id="PF04055">
    <property type="entry name" value="Radical_SAM"/>
    <property type="match status" value="1"/>
</dbReference>
<dbReference type="InterPro" id="IPR006638">
    <property type="entry name" value="Elp3/MiaA/NifB-like_rSAM"/>
</dbReference>
<keyword evidence="6" id="KW-0408">Iron</keyword>
<evidence type="ECO:0000256" key="5">
    <source>
        <dbReference type="ARBA" id="ARBA00022723"/>
    </source>
</evidence>
<evidence type="ECO:0000256" key="1">
    <source>
        <dbReference type="ARBA" id="ARBA00001966"/>
    </source>
</evidence>
<evidence type="ECO:0000256" key="6">
    <source>
        <dbReference type="ARBA" id="ARBA00023004"/>
    </source>
</evidence>
<keyword evidence="5" id="KW-0479">Metal-binding</keyword>
<dbReference type="SFLD" id="SFLDS00029">
    <property type="entry name" value="Radical_SAM"/>
    <property type="match status" value="1"/>
</dbReference>
<dbReference type="Pfam" id="PF02310">
    <property type="entry name" value="B12-binding"/>
    <property type="match status" value="1"/>
</dbReference>
<evidence type="ECO:0000256" key="4">
    <source>
        <dbReference type="ARBA" id="ARBA00022691"/>
    </source>
</evidence>
<keyword evidence="3" id="KW-0808">Transferase</keyword>
<dbReference type="EMBL" id="MHMA01000029">
    <property type="protein sequence ID" value="OGZ20023.1"/>
    <property type="molecule type" value="Genomic_DNA"/>
</dbReference>
<dbReference type="InterPro" id="IPR023404">
    <property type="entry name" value="rSAM_horseshoe"/>
</dbReference>
<dbReference type="PROSITE" id="PS51918">
    <property type="entry name" value="RADICAL_SAM"/>
    <property type="match status" value="1"/>
</dbReference>
<dbReference type="PANTHER" id="PTHR43409:SF7">
    <property type="entry name" value="BLL1977 PROTEIN"/>
    <property type="match status" value="1"/>
</dbReference>
<dbReference type="PROSITE" id="PS51332">
    <property type="entry name" value="B12_BINDING"/>
    <property type="match status" value="1"/>
</dbReference>
<accession>A0A1G2E2K2</accession>
<dbReference type="GO" id="GO:0003824">
    <property type="term" value="F:catalytic activity"/>
    <property type="evidence" value="ECO:0007669"/>
    <property type="project" value="InterPro"/>
</dbReference>
<protein>
    <submittedName>
        <fullName evidence="10">Uncharacterized protein</fullName>
    </submittedName>
</protein>
<feature type="domain" description="Radical SAM core" evidence="9">
    <location>
        <begin position="198"/>
        <end position="439"/>
    </location>
</feature>
<dbReference type="Gene3D" id="3.40.50.280">
    <property type="entry name" value="Cobalamin-binding domain"/>
    <property type="match status" value="1"/>
</dbReference>
<evidence type="ECO:0000313" key="11">
    <source>
        <dbReference type="Proteomes" id="UP000178721"/>
    </source>
</evidence>
<name>A0A1G2E2K2_9BACT</name>
<evidence type="ECO:0000259" key="9">
    <source>
        <dbReference type="PROSITE" id="PS51918"/>
    </source>
</evidence>
<dbReference type="PANTHER" id="PTHR43409">
    <property type="entry name" value="ANAEROBIC MAGNESIUM-PROTOPORPHYRIN IX MONOMETHYL ESTER CYCLASE-RELATED"/>
    <property type="match status" value="1"/>
</dbReference>
<feature type="domain" description="B12-binding" evidence="8">
    <location>
        <begin position="9"/>
        <end position="144"/>
    </location>
</feature>
<dbReference type="AlphaFoldDB" id="A0A1G2E2K2"/>
<dbReference type="InterPro" id="IPR058240">
    <property type="entry name" value="rSAM_sf"/>
</dbReference>
<comment type="cofactor">
    <cofactor evidence="1">
        <name>[4Fe-4S] cluster</name>
        <dbReference type="ChEBI" id="CHEBI:49883"/>
    </cofactor>
</comment>
<dbReference type="CDD" id="cd02068">
    <property type="entry name" value="radical_SAM_B12_BD"/>
    <property type="match status" value="1"/>
</dbReference>
<organism evidence="10 11">
    <name type="scientific">Candidatus Nealsonbacteria bacterium RIFCSPHIGHO2_01_FULL_43_31</name>
    <dbReference type="NCBI Taxonomy" id="1801665"/>
    <lineage>
        <taxon>Bacteria</taxon>
        <taxon>Candidatus Nealsoniibacteriota</taxon>
    </lineage>
</organism>
<gene>
    <name evidence="10" type="ORF">A2654_02300</name>
</gene>
<proteinExistence type="predicted"/>
<dbReference type="InterPro" id="IPR007197">
    <property type="entry name" value="rSAM"/>
</dbReference>
<dbReference type="SFLD" id="SFLDG01123">
    <property type="entry name" value="methyltransferase_(Class_B)"/>
    <property type="match status" value="1"/>
</dbReference>